<feature type="transmembrane region" description="Helical" evidence="7">
    <location>
        <begin position="412"/>
        <end position="434"/>
    </location>
</feature>
<evidence type="ECO:0000256" key="5">
    <source>
        <dbReference type="ARBA" id="ARBA00022989"/>
    </source>
</evidence>
<name>A0ABZ3IEB7_9FIRM</name>
<feature type="transmembrane region" description="Helical" evidence="7">
    <location>
        <begin position="168"/>
        <end position="187"/>
    </location>
</feature>
<evidence type="ECO:0000256" key="3">
    <source>
        <dbReference type="ARBA" id="ARBA00022448"/>
    </source>
</evidence>
<evidence type="ECO:0000256" key="2">
    <source>
        <dbReference type="ARBA" id="ARBA00008821"/>
    </source>
</evidence>
<dbReference type="NCBIfam" id="NF037981">
    <property type="entry name" value="NCS2_1"/>
    <property type="match status" value="1"/>
</dbReference>
<dbReference type="Proteomes" id="UP000216752">
    <property type="component" value="Chromosome"/>
</dbReference>
<protein>
    <recommendedName>
        <fullName evidence="10">Xanthine permease XanP</fullName>
    </recommendedName>
</protein>
<feature type="transmembrane region" description="Helical" evidence="7">
    <location>
        <begin position="21"/>
        <end position="47"/>
    </location>
</feature>
<evidence type="ECO:0008006" key="10">
    <source>
        <dbReference type="Google" id="ProtNLM"/>
    </source>
</evidence>
<dbReference type="InterPro" id="IPR006043">
    <property type="entry name" value="NCS2"/>
</dbReference>
<evidence type="ECO:0000256" key="7">
    <source>
        <dbReference type="SAM" id="Phobius"/>
    </source>
</evidence>
<keyword evidence="3" id="KW-0813">Transport</keyword>
<feature type="transmembrane region" description="Helical" evidence="7">
    <location>
        <begin position="194"/>
        <end position="214"/>
    </location>
</feature>
<organism evidence="8 9">
    <name type="scientific">Sporomusa silvacetica DSM 10669</name>
    <dbReference type="NCBI Taxonomy" id="1123289"/>
    <lineage>
        <taxon>Bacteria</taxon>
        <taxon>Bacillati</taxon>
        <taxon>Bacillota</taxon>
        <taxon>Negativicutes</taxon>
        <taxon>Selenomonadales</taxon>
        <taxon>Sporomusaceae</taxon>
        <taxon>Sporomusa</taxon>
    </lineage>
</organism>
<proteinExistence type="inferred from homology"/>
<dbReference type="Pfam" id="PF00860">
    <property type="entry name" value="Xan_ur_permease"/>
    <property type="match status" value="1"/>
</dbReference>
<sequence>MKRKKPIGIIYDVDDTPPFKALTLLVFQQIITLSVDLMFPVLIVSAIGGSTELAQSLVSLMMITMGVGTILQSCNKGPVGSGYFCAQETNVLFFPVSVLAIKTGGLHLMLGMTVMAGIAQVLFSRVVHKLRVLFPVEITGLIILMLSISLIKYSFFSFVGDGKGADGLEAMIAFATLGVIMFMHVWGKESLRQYSVLAGITVGFLLSYFTGVLTDEHLHKITAAPTIAFPSINHVGWSLNIDLVLPFLLVAFCSSIKTVGNITACQKVNDANWTRPDMNTIGGGLLAEGLGTMISGLCGTMGQTTSSSSMGLSIATGALSRYIGYCVGAAFIVLAFFPKIAAVFTIMPEPVIGAILMMSIVFVVPSGMQICTSRMLDARKFFVLGLAFVTGLAVEMFPGFESSLPVYIQPFFKSSLAASTITAISLNLLFRIGVAKQQVTKMTPGVTTSEEIADFMEANGAAWGARKEIINRASTALNEFMESAANLGLSQEAVKVAASFDEFNLDVELYYKGTLMQFSDTRPTQDELLHDDTAFLKLSGFLINQHVDRLKSGSHNDNCHIKFHFDH</sequence>
<comment type="similarity">
    <text evidence="2">Belongs to the nucleobase:cation symporter-2 (NCS2) (TC 2.A.40) family.</text>
</comment>
<evidence type="ECO:0000256" key="1">
    <source>
        <dbReference type="ARBA" id="ARBA00004141"/>
    </source>
</evidence>
<evidence type="ECO:0000256" key="6">
    <source>
        <dbReference type="ARBA" id="ARBA00023136"/>
    </source>
</evidence>
<reference evidence="8" key="1">
    <citation type="submission" date="2024-05" db="EMBL/GenBank/DDBJ databases">
        <title>Isolation and characterization of Sporomusa carbonis sp. nov., a carboxydotrophic hydrogenogen in the genus of Sporomusa isolated from a charcoal burning pile.</title>
        <authorList>
            <person name="Boeer T."/>
            <person name="Rosenbaum F."/>
            <person name="Eysell L."/>
            <person name="Mueller V."/>
            <person name="Daniel R."/>
            <person name="Poehlein A."/>
        </authorList>
    </citation>
    <scope>NUCLEOTIDE SEQUENCE [LARGE SCALE GENOMIC DNA]</scope>
    <source>
        <strain evidence="8">DSM 10669</strain>
    </source>
</reference>
<feature type="transmembrane region" description="Helical" evidence="7">
    <location>
        <begin position="350"/>
        <end position="369"/>
    </location>
</feature>
<evidence type="ECO:0000313" key="8">
    <source>
        <dbReference type="EMBL" id="XFO64039.1"/>
    </source>
</evidence>
<keyword evidence="6 7" id="KW-0472">Membrane</keyword>
<dbReference type="PANTHER" id="PTHR42810:SF2">
    <property type="entry name" value="PURINE PERMEASE C1399.01C-RELATED"/>
    <property type="match status" value="1"/>
</dbReference>
<feature type="transmembrane region" description="Helical" evidence="7">
    <location>
        <begin position="134"/>
        <end position="156"/>
    </location>
</feature>
<dbReference type="RefSeq" id="WP_094605445.1">
    <property type="nucleotide sequence ID" value="NZ_CP155573.1"/>
</dbReference>
<dbReference type="PANTHER" id="PTHR42810">
    <property type="entry name" value="PURINE PERMEASE C1399.01C-RELATED"/>
    <property type="match status" value="1"/>
</dbReference>
<accession>A0ABZ3IEB7</accession>
<evidence type="ECO:0000313" key="9">
    <source>
        <dbReference type="Proteomes" id="UP000216752"/>
    </source>
</evidence>
<keyword evidence="5 7" id="KW-1133">Transmembrane helix</keyword>
<feature type="transmembrane region" description="Helical" evidence="7">
    <location>
        <begin position="381"/>
        <end position="400"/>
    </location>
</feature>
<dbReference type="EMBL" id="CP155573">
    <property type="protein sequence ID" value="XFO64039.1"/>
    <property type="molecule type" value="Genomic_DNA"/>
</dbReference>
<evidence type="ECO:0000256" key="4">
    <source>
        <dbReference type="ARBA" id="ARBA00022692"/>
    </source>
</evidence>
<comment type="subcellular location">
    <subcellularLocation>
        <location evidence="1">Membrane</location>
        <topology evidence="1">Multi-pass membrane protein</topology>
    </subcellularLocation>
</comment>
<gene>
    <name evidence="8" type="ORF">SPSIL_001280</name>
</gene>
<feature type="transmembrane region" description="Helical" evidence="7">
    <location>
        <begin position="322"/>
        <end position="344"/>
    </location>
</feature>
<feature type="transmembrane region" description="Helical" evidence="7">
    <location>
        <begin position="107"/>
        <end position="127"/>
    </location>
</feature>
<keyword evidence="4 7" id="KW-0812">Transmembrane</keyword>
<keyword evidence="9" id="KW-1185">Reference proteome</keyword>